<dbReference type="Pfam" id="PF00476">
    <property type="entry name" value="DNA_pol_A"/>
    <property type="match status" value="1"/>
</dbReference>
<evidence type="ECO:0000313" key="22">
    <source>
        <dbReference type="EMBL" id="NFV82045.1"/>
    </source>
</evidence>
<evidence type="ECO:0000256" key="15">
    <source>
        <dbReference type="ARBA" id="ARBA00049244"/>
    </source>
</evidence>
<dbReference type="SMART" id="SM00482">
    <property type="entry name" value="POLAc"/>
    <property type="match status" value="1"/>
</dbReference>
<keyword evidence="13 17" id="KW-0238">DNA-binding</keyword>
<evidence type="ECO:0000256" key="11">
    <source>
        <dbReference type="ARBA" id="ARBA00022839"/>
    </source>
</evidence>
<keyword evidence="5 17" id="KW-0808">Transferase</keyword>
<dbReference type="SMART" id="SM00475">
    <property type="entry name" value="53EXOc"/>
    <property type="match status" value="1"/>
</dbReference>
<dbReference type="InterPro" id="IPR008918">
    <property type="entry name" value="HhH2"/>
</dbReference>
<keyword evidence="11 17" id="KW-0269">Exonuclease</keyword>
<comment type="subunit">
    <text evidence="2">Single-chain monomer with multiple functions.</text>
</comment>
<dbReference type="Proteomes" id="UP000480684">
    <property type="component" value="Unassembled WGS sequence"/>
</dbReference>
<dbReference type="InterPro" id="IPR012337">
    <property type="entry name" value="RNaseH-like_sf"/>
</dbReference>
<dbReference type="NCBIfam" id="NF004397">
    <property type="entry name" value="PRK05755.1"/>
    <property type="match status" value="1"/>
</dbReference>
<gene>
    <name evidence="17 22" type="primary">polA</name>
    <name evidence="22" type="ORF">G4223_18190</name>
</gene>
<dbReference type="InterPro" id="IPR029060">
    <property type="entry name" value="PIN-like_dom_sf"/>
</dbReference>
<keyword evidence="7 17" id="KW-0235">DNA replication</keyword>
<dbReference type="SUPFAM" id="SSF88723">
    <property type="entry name" value="PIN domain-like"/>
    <property type="match status" value="1"/>
</dbReference>
<dbReference type="RefSeq" id="WP_163682687.1">
    <property type="nucleotide sequence ID" value="NZ_JAAIYP010000045.1"/>
</dbReference>
<dbReference type="GO" id="GO:0006261">
    <property type="term" value="P:DNA-templated DNA replication"/>
    <property type="evidence" value="ECO:0007669"/>
    <property type="project" value="UniProtKB-UniRule"/>
</dbReference>
<keyword evidence="23" id="KW-1185">Reference proteome</keyword>
<comment type="caution">
    <text evidence="22">The sequence shown here is derived from an EMBL/GenBank/DDBJ whole genome shotgun (WGS) entry which is preliminary data.</text>
</comment>
<keyword evidence="9 17" id="KW-0227">DNA damage</keyword>
<dbReference type="GO" id="GO:0008409">
    <property type="term" value="F:5'-3' exonuclease activity"/>
    <property type="evidence" value="ECO:0007669"/>
    <property type="project" value="UniProtKB-UniRule"/>
</dbReference>
<dbReference type="PANTHER" id="PTHR10133:SF27">
    <property type="entry name" value="DNA POLYMERASE NU"/>
    <property type="match status" value="1"/>
</dbReference>
<evidence type="ECO:0000256" key="7">
    <source>
        <dbReference type="ARBA" id="ARBA00022705"/>
    </source>
</evidence>
<dbReference type="SUPFAM" id="SSF56672">
    <property type="entry name" value="DNA/RNA polymerases"/>
    <property type="match status" value="1"/>
</dbReference>
<dbReference type="FunFam" id="1.10.150.20:FF:000002">
    <property type="entry name" value="DNA polymerase I"/>
    <property type="match status" value="1"/>
</dbReference>
<feature type="domain" description="3'-5' exonuclease" evidence="18">
    <location>
        <begin position="320"/>
        <end position="520"/>
    </location>
</feature>
<dbReference type="EMBL" id="JAAIYP010000045">
    <property type="protein sequence ID" value="NFV82045.1"/>
    <property type="molecule type" value="Genomic_DNA"/>
</dbReference>
<evidence type="ECO:0000256" key="17">
    <source>
        <dbReference type="RuleBase" id="RU004460"/>
    </source>
</evidence>
<feature type="domain" description="5'-3' exonuclease" evidence="19">
    <location>
        <begin position="5"/>
        <end position="260"/>
    </location>
</feature>
<dbReference type="InterPro" id="IPR013520">
    <property type="entry name" value="Ribonucl_H"/>
</dbReference>
<feature type="domain" description="DNA-directed DNA polymerase family A palm" evidence="21">
    <location>
        <begin position="689"/>
        <end position="894"/>
    </location>
</feature>
<keyword evidence="6 17" id="KW-0548">Nucleotidyltransferase</keyword>
<evidence type="ECO:0000256" key="6">
    <source>
        <dbReference type="ARBA" id="ARBA00022695"/>
    </source>
</evidence>
<dbReference type="AlphaFoldDB" id="A0A7C9QW60"/>
<dbReference type="Gene3D" id="3.30.70.370">
    <property type="match status" value="1"/>
</dbReference>
<dbReference type="InterPro" id="IPR001098">
    <property type="entry name" value="DNA-dir_DNA_pol_A_palm_dom"/>
</dbReference>
<dbReference type="PANTHER" id="PTHR10133">
    <property type="entry name" value="DNA POLYMERASE I"/>
    <property type="match status" value="1"/>
</dbReference>
<dbReference type="InterPro" id="IPR020046">
    <property type="entry name" value="5-3_exonucl_a-hlix_arch_N"/>
</dbReference>
<dbReference type="GO" id="GO:0003887">
    <property type="term" value="F:DNA-directed DNA polymerase activity"/>
    <property type="evidence" value="ECO:0007669"/>
    <property type="project" value="UniProtKB-UniRule"/>
</dbReference>
<dbReference type="EC" id="2.7.7.7" evidence="3 16"/>
<dbReference type="CDD" id="cd06139">
    <property type="entry name" value="DNA_polA_I_Ecoli_like_exo"/>
    <property type="match status" value="1"/>
</dbReference>
<name>A0A7C9QW60_9PROT</name>
<evidence type="ECO:0000256" key="5">
    <source>
        <dbReference type="ARBA" id="ARBA00022679"/>
    </source>
</evidence>
<dbReference type="GO" id="GO:0006302">
    <property type="term" value="P:double-strand break repair"/>
    <property type="evidence" value="ECO:0007669"/>
    <property type="project" value="TreeGrafter"/>
</dbReference>
<dbReference type="Gene3D" id="1.20.1060.10">
    <property type="entry name" value="Taq DNA Polymerase, Chain T, domain 4"/>
    <property type="match status" value="1"/>
</dbReference>
<protein>
    <recommendedName>
        <fullName evidence="4 16">DNA polymerase I</fullName>
        <ecNumber evidence="3 16">2.7.7.7</ecNumber>
    </recommendedName>
</protein>
<evidence type="ECO:0000259" key="20">
    <source>
        <dbReference type="SMART" id="SM00479"/>
    </source>
</evidence>
<organism evidence="22 23">
    <name type="scientific">Magnetospirillum aberrantis SpK</name>
    <dbReference type="NCBI Taxonomy" id="908842"/>
    <lineage>
        <taxon>Bacteria</taxon>
        <taxon>Pseudomonadati</taxon>
        <taxon>Pseudomonadota</taxon>
        <taxon>Alphaproteobacteria</taxon>
        <taxon>Rhodospirillales</taxon>
        <taxon>Rhodospirillaceae</taxon>
        <taxon>Magnetospirillum</taxon>
    </lineage>
</organism>
<comment type="catalytic activity">
    <reaction evidence="15 17">
        <text>DNA(n) + a 2'-deoxyribonucleoside 5'-triphosphate = DNA(n+1) + diphosphate</text>
        <dbReference type="Rhea" id="RHEA:22508"/>
        <dbReference type="Rhea" id="RHEA-COMP:17339"/>
        <dbReference type="Rhea" id="RHEA-COMP:17340"/>
        <dbReference type="ChEBI" id="CHEBI:33019"/>
        <dbReference type="ChEBI" id="CHEBI:61560"/>
        <dbReference type="ChEBI" id="CHEBI:173112"/>
        <dbReference type="EC" id="2.7.7.7"/>
    </reaction>
</comment>
<dbReference type="Pfam" id="PF01612">
    <property type="entry name" value="DNA_pol_A_exo1"/>
    <property type="match status" value="1"/>
</dbReference>
<dbReference type="GO" id="GO:0008408">
    <property type="term" value="F:3'-5' exonuclease activity"/>
    <property type="evidence" value="ECO:0007669"/>
    <property type="project" value="UniProtKB-UniRule"/>
</dbReference>
<dbReference type="FunFam" id="3.40.50.1010:FF:000001">
    <property type="entry name" value="DNA polymerase I"/>
    <property type="match status" value="1"/>
</dbReference>
<dbReference type="FunFam" id="1.20.1060.10:FF:000001">
    <property type="entry name" value="DNA polymerase I"/>
    <property type="match status" value="1"/>
</dbReference>
<dbReference type="Pfam" id="PF02739">
    <property type="entry name" value="5_3_exonuc_N"/>
    <property type="match status" value="1"/>
</dbReference>
<dbReference type="SMART" id="SM00474">
    <property type="entry name" value="35EXOc"/>
    <property type="match status" value="1"/>
</dbReference>
<evidence type="ECO:0000259" key="18">
    <source>
        <dbReference type="SMART" id="SM00474"/>
    </source>
</evidence>
<dbReference type="Gene3D" id="1.10.150.20">
    <property type="entry name" value="5' to 3' exonuclease, C-terminal subdomain"/>
    <property type="match status" value="2"/>
</dbReference>
<dbReference type="InterPro" id="IPR018320">
    <property type="entry name" value="DNA_polymerase_1"/>
</dbReference>
<comment type="function">
    <text evidence="17">In addition to polymerase activity, this DNA polymerase exhibits 3'-5' and 5'-3' exonuclease activity.</text>
</comment>
<evidence type="ECO:0000256" key="4">
    <source>
        <dbReference type="ARBA" id="ARBA00020311"/>
    </source>
</evidence>
<dbReference type="InterPro" id="IPR002421">
    <property type="entry name" value="5-3_exonuclease"/>
</dbReference>
<evidence type="ECO:0000259" key="21">
    <source>
        <dbReference type="SMART" id="SM00482"/>
    </source>
</evidence>
<evidence type="ECO:0000256" key="14">
    <source>
        <dbReference type="ARBA" id="ARBA00023204"/>
    </source>
</evidence>
<evidence type="ECO:0000313" key="23">
    <source>
        <dbReference type="Proteomes" id="UP000480684"/>
    </source>
</evidence>
<keyword evidence="12 17" id="KW-0239">DNA-directed DNA polymerase</keyword>
<comment type="similarity">
    <text evidence="1 17">Belongs to the DNA polymerase type-A family.</text>
</comment>
<evidence type="ECO:0000256" key="2">
    <source>
        <dbReference type="ARBA" id="ARBA00011541"/>
    </source>
</evidence>
<dbReference type="InterPro" id="IPR002562">
    <property type="entry name" value="3'-5'_exonuclease_dom"/>
</dbReference>
<evidence type="ECO:0000256" key="10">
    <source>
        <dbReference type="ARBA" id="ARBA00022801"/>
    </source>
</evidence>
<dbReference type="InterPro" id="IPR002298">
    <property type="entry name" value="DNA_polymerase_A"/>
</dbReference>
<evidence type="ECO:0000256" key="3">
    <source>
        <dbReference type="ARBA" id="ARBA00012417"/>
    </source>
</evidence>
<evidence type="ECO:0000256" key="9">
    <source>
        <dbReference type="ARBA" id="ARBA00022763"/>
    </source>
</evidence>
<dbReference type="FunFam" id="1.10.150.20:FF:000003">
    <property type="entry name" value="DNA polymerase I"/>
    <property type="match status" value="1"/>
</dbReference>
<evidence type="ECO:0000256" key="13">
    <source>
        <dbReference type="ARBA" id="ARBA00023125"/>
    </source>
</evidence>
<sequence length="930" mass="99993">MSTPRHVYLVDGSGFIFRAFHGLPMMTRADGTPVNAVYGFTTMMMKLLNETDADHVAVIFDAARKTFRSDIYPAYKANRPPAPEELVPQFPLIREATRAFNVPAVEQEGFEADDLIATYATQAVALGARVTIVSSDKDLMQLVGDGVEMMDPLKGRAIAAEQVVEKFGVPPDKVVDVQSLCGDSTDNVPGVPGIGIKTAAQLITEYGDLDTLLARAAEIKQPKRRETLMTNADMARVSRELVRLKRDVPVVEPLESFAKRQPAPELLAEFVREQGFKSLSARLGGGGATMPKIPAPKSATSALPPTAAMAPAAAPDKIEYELVTSVASLDAWVAEATRAGIVAIDTETTGLDALRAELVGVSLSTAPGRACYIPVKHSPAEAQGSLLLSDPGAPESPKILPRDVVLEKLRPLCADPSVLKVGHNIKYDLHILNRAGLEVAPIDDTMLLSYVLDGASHGHGMDELAQRHLGHSTIKFADVCGSGKAQITFDRVPLDKALAYAAEDADITLRLHALLKGRLLAEHMVTVYETLERPLATIVAAMEREGIKVDSPALLALSEEFGARMAELEKDIHALAGHEFNVASPAQLGKVLFEEMALPGGKKTKTGQWATGADALEELALQGHALPARLLDWRQLAKLKSTYADALVAQINPDTRRVHTSYSLAVTTTGRLSSSDPNLQNIPIRTEEGRKIRAAFVPEPGNVLLSADYSQIELRLVAHVAGIEGLKQAFRDGADIHAITASQVFGVPIEGMDPSLRRRAKAINFGVIYGISAFGLAQQLGISNGEAKTFIDAYFARFPEIRDYMERAKQEARDNGFVTTLFGRKVYVPDINAKGPLRAFGERAAINGPIQGGAADIIKRAMIRLPGEIAAAGSKARMLLQVHDELVFEVPEAEIADTTALVKRVMEGAAQLDVPLVVEVGTGASWDAAH</sequence>
<dbReference type="PROSITE" id="PS00447">
    <property type="entry name" value="DNA_POLYMERASE_A"/>
    <property type="match status" value="1"/>
</dbReference>
<evidence type="ECO:0000259" key="19">
    <source>
        <dbReference type="SMART" id="SM00475"/>
    </source>
</evidence>
<dbReference type="PRINTS" id="PR00868">
    <property type="entry name" value="DNAPOLI"/>
</dbReference>
<keyword evidence="8" id="KW-0540">Nuclease</keyword>
<evidence type="ECO:0000256" key="16">
    <source>
        <dbReference type="NCBIfam" id="TIGR00593"/>
    </source>
</evidence>
<dbReference type="CDD" id="cd09859">
    <property type="entry name" value="PIN_53EXO"/>
    <property type="match status" value="1"/>
</dbReference>
<dbReference type="InterPro" id="IPR019760">
    <property type="entry name" value="DNA-dir_DNA_pol_A_CS"/>
</dbReference>
<feature type="domain" description="Exonuclease" evidence="20">
    <location>
        <begin position="340"/>
        <end position="521"/>
    </location>
</feature>
<dbReference type="InterPro" id="IPR036397">
    <property type="entry name" value="RNaseH_sf"/>
</dbReference>
<dbReference type="CDD" id="cd08637">
    <property type="entry name" value="DNA_pol_A_pol_I_C"/>
    <property type="match status" value="1"/>
</dbReference>
<evidence type="ECO:0000256" key="1">
    <source>
        <dbReference type="ARBA" id="ARBA00007705"/>
    </source>
</evidence>
<evidence type="ECO:0000256" key="12">
    <source>
        <dbReference type="ARBA" id="ARBA00022932"/>
    </source>
</evidence>
<dbReference type="CDD" id="cd09898">
    <property type="entry name" value="H3TH_53EXO"/>
    <property type="match status" value="1"/>
</dbReference>
<reference evidence="22 23" key="1">
    <citation type="submission" date="2020-02" db="EMBL/GenBank/DDBJ databases">
        <authorList>
            <person name="Dziuba M."/>
            <person name="Kuznetsov B."/>
            <person name="Mardanov A."/>
            <person name="Ravin N."/>
            <person name="Grouzdev D."/>
        </authorList>
    </citation>
    <scope>NUCLEOTIDE SEQUENCE [LARGE SCALE GENOMIC DNA]</scope>
    <source>
        <strain evidence="22 23">SpK</strain>
    </source>
</reference>
<keyword evidence="10 17" id="KW-0378">Hydrolase</keyword>
<dbReference type="SUPFAM" id="SSF53098">
    <property type="entry name" value="Ribonuclease H-like"/>
    <property type="match status" value="1"/>
</dbReference>
<dbReference type="InterPro" id="IPR043502">
    <property type="entry name" value="DNA/RNA_pol_sf"/>
</dbReference>
<dbReference type="SUPFAM" id="SSF47807">
    <property type="entry name" value="5' to 3' exonuclease, C-terminal subdomain"/>
    <property type="match status" value="1"/>
</dbReference>
<dbReference type="FunFam" id="3.30.420.10:FF:000026">
    <property type="entry name" value="DNA polymerase I"/>
    <property type="match status" value="1"/>
</dbReference>
<dbReference type="SMART" id="SM00479">
    <property type="entry name" value="EXOIII"/>
    <property type="match status" value="1"/>
</dbReference>
<dbReference type="InterPro" id="IPR036279">
    <property type="entry name" value="5-3_exonuclease_C_sf"/>
</dbReference>
<keyword evidence="14 17" id="KW-0234">DNA repair</keyword>
<dbReference type="Gene3D" id="3.40.50.1010">
    <property type="entry name" value="5'-nuclease"/>
    <property type="match status" value="1"/>
</dbReference>
<dbReference type="GO" id="GO:0003677">
    <property type="term" value="F:DNA binding"/>
    <property type="evidence" value="ECO:0007669"/>
    <property type="project" value="UniProtKB-UniRule"/>
</dbReference>
<dbReference type="SMART" id="SM00279">
    <property type="entry name" value="HhH2"/>
    <property type="match status" value="1"/>
</dbReference>
<accession>A0A7C9QW60</accession>
<dbReference type="NCBIfam" id="TIGR00593">
    <property type="entry name" value="pola"/>
    <property type="match status" value="1"/>
</dbReference>
<dbReference type="Gene3D" id="3.30.420.10">
    <property type="entry name" value="Ribonuclease H-like superfamily/Ribonuclease H"/>
    <property type="match status" value="1"/>
</dbReference>
<proteinExistence type="inferred from homology"/>
<dbReference type="InterPro" id="IPR020045">
    <property type="entry name" value="DNA_polI_H3TH"/>
</dbReference>
<evidence type="ECO:0000256" key="8">
    <source>
        <dbReference type="ARBA" id="ARBA00022722"/>
    </source>
</evidence>
<dbReference type="Pfam" id="PF01367">
    <property type="entry name" value="5_3_exonuc"/>
    <property type="match status" value="1"/>
</dbReference>